<dbReference type="InterPro" id="IPR038507">
    <property type="entry name" value="YcnI-like_sf"/>
</dbReference>
<evidence type="ECO:0000313" key="4">
    <source>
        <dbReference type="Proteomes" id="UP000008385"/>
    </source>
</evidence>
<gene>
    <name evidence="3" type="ordered locus">Rta_36430</name>
</gene>
<dbReference type="eggNOG" id="COG4549">
    <property type="taxonomic scope" value="Bacteria"/>
</dbReference>
<organism evidence="3 4">
    <name type="scientific">Ramlibacter tataouinensis (strain ATCC BAA-407 / DSM 14655 / LMG 21543 / TTB310)</name>
    <dbReference type="NCBI Taxonomy" id="365046"/>
    <lineage>
        <taxon>Bacteria</taxon>
        <taxon>Pseudomonadati</taxon>
        <taxon>Pseudomonadota</taxon>
        <taxon>Betaproteobacteria</taxon>
        <taxon>Burkholderiales</taxon>
        <taxon>Comamonadaceae</taxon>
        <taxon>Ramlibacter</taxon>
    </lineage>
</organism>
<dbReference type="HOGENOM" id="CLU_087540_1_1_4"/>
<dbReference type="Proteomes" id="UP000008385">
    <property type="component" value="Chromosome"/>
</dbReference>
<dbReference type="EMBL" id="CP000245">
    <property type="protein sequence ID" value="AEG94757.1"/>
    <property type="molecule type" value="Genomic_DNA"/>
</dbReference>
<dbReference type="Gene3D" id="2.60.40.2230">
    <property type="entry name" value="Uncharacterised protein YcnI-like PF07987, DUF1775"/>
    <property type="match status" value="1"/>
</dbReference>
<evidence type="ECO:0000313" key="3">
    <source>
        <dbReference type="EMBL" id="AEG94757.1"/>
    </source>
</evidence>
<dbReference type="PATRIC" id="fig|365046.3.peg.3732"/>
<keyword evidence="4" id="KW-1185">Reference proteome</keyword>
<dbReference type="InterPro" id="IPR012533">
    <property type="entry name" value="YcnI-copper_dom"/>
</dbReference>
<dbReference type="CDD" id="cd08545">
    <property type="entry name" value="YcnI_like"/>
    <property type="match status" value="1"/>
</dbReference>
<proteinExistence type="predicted"/>
<dbReference type="AlphaFoldDB" id="F5Y1H3"/>
<feature type="domain" description="YncI copper-binding" evidence="2">
    <location>
        <begin position="28"/>
        <end position="175"/>
    </location>
</feature>
<reference evidence="4" key="1">
    <citation type="submission" date="2006-01" db="EMBL/GenBank/DDBJ databases">
        <title>Genome of the cyst-dividing bacterium Ramlibacter tataouinensis.</title>
        <authorList>
            <person name="Barakat M."/>
            <person name="Ortet P."/>
            <person name="De Luca G."/>
            <person name="Jourlin-Castelli C."/>
            <person name="Ansaldi M."/>
            <person name="Py B."/>
            <person name="Fichant G."/>
            <person name="Coutinho P."/>
            <person name="Voulhoux R."/>
            <person name="Bastien O."/>
            <person name="Roy S."/>
            <person name="Marechal E."/>
            <person name="Henrissat B."/>
            <person name="Quentin Y."/>
            <person name="Noirot P."/>
            <person name="Filloux A."/>
            <person name="Mejean V."/>
            <person name="DuBow M."/>
            <person name="Barras F."/>
            <person name="Heulin T."/>
        </authorList>
    </citation>
    <scope>NUCLEOTIDE SEQUENCE [LARGE SCALE GENOMIC DNA]</scope>
    <source>
        <strain evidence="4">ATCC BAA-407 / DSM 14655 / LMG 21543 / TTB310</strain>
    </source>
</reference>
<feature type="signal peptide" evidence="1">
    <location>
        <begin position="1"/>
        <end position="27"/>
    </location>
</feature>
<keyword evidence="1" id="KW-0732">Signal</keyword>
<name>F5Y1H3_RAMTT</name>
<protein>
    <recommendedName>
        <fullName evidence="2">YncI copper-binding domain-containing protein</fullName>
    </recommendedName>
</protein>
<dbReference type="KEGG" id="rta:Rta_36430"/>
<dbReference type="STRING" id="365046.Rta_36430"/>
<reference evidence="3 4" key="2">
    <citation type="journal article" date="2011" name="PLoS ONE">
        <title>The Cyst-Dividing Bacterium Ramlibacter tataouinensis TTB310 Genome Reveals a Well-Stocked Toolbox for Adaptation to a Desert Environment.</title>
        <authorList>
            <person name="De Luca G."/>
            <person name="Barakat M."/>
            <person name="Ortet P."/>
            <person name="Fochesato S."/>
            <person name="Jourlin-Castelli C."/>
            <person name="Ansaldi M."/>
            <person name="Py B."/>
            <person name="Fichant G."/>
            <person name="Coutinho P.M."/>
            <person name="Voulhoux R."/>
            <person name="Bastien O."/>
            <person name="Marechal E."/>
            <person name="Henrissat B."/>
            <person name="Quentin Y."/>
            <person name="Noirot P."/>
            <person name="Filloux A."/>
            <person name="Mejean V."/>
            <person name="Dubow M.S."/>
            <person name="Barras F."/>
            <person name="Barbe V."/>
            <person name="Weissenbach J."/>
            <person name="Mihalcescu I."/>
            <person name="Vermeglio A."/>
            <person name="Achouak W."/>
            <person name="Heulin T."/>
        </authorList>
    </citation>
    <scope>NUCLEOTIDE SEQUENCE [LARGE SCALE GENOMIC DNA]</scope>
    <source>
        <strain evidence="4">ATCC BAA-407 / DSM 14655 / LMG 21543 / TTB310</strain>
    </source>
</reference>
<dbReference type="RefSeq" id="WP_013902985.1">
    <property type="nucleotide sequence ID" value="NC_015677.1"/>
</dbReference>
<accession>F5Y1H3</accession>
<dbReference type="Pfam" id="PF07987">
    <property type="entry name" value="DUF1775"/>
    <property type="match status" value="1"/>
</dbReference>
<sequence>MTNPFRPNLVAAALLAAAFLTALPASAHVALEWQAATAGSHYKASFRITHGCGSSPTRQVTVEIPAGVRGARPMPKPGWTLEIVRDKLAQPETYHGRAVTDDVVRVTWTANGPQDMLSADHFDEFVLAARMPQQAGAIWWPVRQVCQEGRHDWVEVPRPGQPASALKSPAVMLDILPAAGAGAHKH</sequence>
<dbReference type="OrthoDB" id="9796962at2"/>
<evidence type="ECO:0000259" key="2">
    <source>
        <dbReference type="Pfam" id="PF07987"/>
    </source>
</evidence>
<evidence type="ECO:0000256" key="1">
    <source>
        <dbReference type="SAM" id="SignalP"/>
    </source>
</evidence>
<feature type="chain" id="PRO_5003334896" description="YncI copper-binding domain-containing protein" evidence="1">
    <location>
        <begin position="28"/>
        <end position="186"/>
    </location>
</feature>